<dbReference type="AlphaFoldDB" id="A0A486SVU7"/>
<accession>A0A486SVU7</accession>
<protein>
    <submittedName>
        <fullName evidence="1">Uncharacterized protein</fullName>
    </submittedName>
</protein>
<dbReference type="RefSeq" id="WP_109552123.1">
    <property type="nucleotide sequence ID" value="NZ_JANTOB010000032.1"/>
</dbReference>
<dbReference type="EMBL" id="CAAHDD010000003">
    <property type="protein sequence ID" value="VGM18078.1"/>
    <property type="molecule type" value="Genomic_DNA"/>
</dbReference>
<organism evidence="1">
    <name type="scientific">Klebsiella pneumoniae</name>
    <dbReference type="NCBI Taxonomy" id="573"/>
    <lineage>
        <taxon>Bacteria</taxon>
        <taxon>Pseudomonadati</taxon>
        <taxon>Pseudomonadota</taxon>
        <taxon>Gammaproteobacteria</taxon>
        <taxon>Enterobacterales</taxon>
        <taxon>Enterobacteriaceae</taxon>
        <taxon>Klebsiella/Raoultella group</taxon>
        <taxon>Klebsiella</taxon>
        <taxon>Klebsiella pneumoniae complex</taxon>
    </lineage>
</organism>
<proteinExistence type="predicted"/>
<evidence type="ECO:0000313" key="1">
    <source>
        <dbReference type="EMBL" id="VGM18078.1"/>
    </source>
</evidence>
<reference evidence="1" key="1">
    <citation type="submission" date="2019-03" db="EMBL/GenBank/DDBJ databases">
        <authorList>
            <consortium name="Pathogen Informatics"/>
        </authorList>
    </citation>
    <scope>NUCLEOTIDE SEQUENCE</scope>
    <source>
        <strain evidence="1">5012STDY7626358</strain>
    </source>
</reference>
<sequence>MTTDTYTFTGNERESVAFTPTLDGTVYNCQVKWNIAAQRWYILITDNSGNTMLNTPAVGSTNGTGINLIAGVFSRTTMIWREQNGVIEVTS</sequence>
<gene>
    <name evidence="1" type="ORF">SAMEA4873559_01741</name>
</gene>
<name>A0A486SVU7_KLEPN</name>